<dbReference type="InterPro" id="IPR001584">
    <property type="entry name" value="Integrase_cat-core"/>
</dbReference>
<dbReference type="Gene3D" id="3.30.420.10">
    <property type="entry name" value="Ribonuclease H-like superfamily/Ribonuclease H"/>
    <property type="match status" value="1"/>
</dbReference>
<organism evidence="4 5">
    <name type="scientific">Mytilus coruscus</name>
    <name type="common">Sea mussel</name>
    <dbReference type="NCBI Taxonomy" id="42192"/>
    <lineage>
        <taxon>Eukaryota</taxon>
        <taxon>Metazoa</taxon>
        <taxon>Spiralia</taxon>
        <taxon>Lophotrochozoa</taxon>
        <taxon>Mollusca</taxon>
        <taxon>Bivalvia</taxon>
        <taxon>Autobranchia</taxon>
        <taxon>Pteriomorphia</taxon>
        <taxon>Mytilida</taxon>
        <taxon>Mytiloidea</taxon>
        <taxon>Mytilidae</taxon>
        <taxon>Mytilinae</taxon>
        <taxon>Mytilus</taxon>
    </lineage>
</organism>
<feature type="region of interest" description="Disordered" evidence="1">
    <location>
        <begin position="28"/>
        <end position="84"/>
    </location>
</feature>
<dbReference type="GO" id="GO:0003676">
    <property type="term" value="F:nucleic acid binding"/>
    <property type="evidence" value="ECO:0007669"/>
    <property type="project" value="InterPro"/>
</dbReference>
<feature type="domain" description="Integrase catalytic" evidence="3">
    <location>
        <begin position="170"/>
        <end position="331"/>
    </location>
</feature>
<dbReference type="PANTHER" id="PTHR37984">
    <property type="entry name" value="PROTEIN CBG26694"/>
    <property type="match status" value="1"/>
</dbReference>
<evidence type="ECO:0000313" key="4">
    <source>
        <dbReference type="EMBL" id="CAC5390019.1"/>
    </source>
</evidence>
<keyword evidence="2" id="KW-0472">Membrane</keyword>
<keyword evidence="5" id="KW-1185">Reference proteome</keyword>
<evidence type="ECO:0000256" key="1">
    <source>
        <dbReference type="SAM" id="MobiDB-lite"/>
    </source>
</evidence>
<name>A0A6J8C4F0_MYTCO</name>
<dbReference type="OrthoDB" id="10047254at2759"/>
<dbReference type="Pfam" id="PF00665">
    <property type="entry name" value="rve"/>
    <property type="match status" value="1"/>
</dbReference>
<reference evidence="4 5" key="1">
    <citation type="submission" date="2020-06" db="EMBL/GenBank/DDBJ databases">
        <authorList>
            <person name="Li R."/>
            <person name="Bekaert M."/>
        </authorList>
    </citation>
    <scope>NUCLEOTIDE SEQUENCE [LARGE SCALE GENOMIC DNA]</scope>
    <source>
        <strain evidence="5">wild</strain>
    </source>
</reference>
<dbReference type="FunFam" id="3.30.420.10:FF:000032">
    <property type="entry name" value="Retrovirus-related Pol polyprotein from transposon 297-like Protein"/>
    <property type="match status" value="1"/>
</dbReference>
<feature type="compositionally biased region" description="Polar residues" evidence="1">
    <location>
        <begin position="32"/>
        <end position="78"/>
    </location>
</feature>
<evidence type="ECO:0000259" key="3">
    <source>
        <dbReference type="PROSITE" id="PS50994"/>
    </source>
</evidence>
<evidence type="ECO:0000313" key="5">
    <source>
        <dbReference type="Proteomes" id="UP000507470"/>
    </source>
</evidence>
<dbReference type="SUPFAM" id="SSF53098">
    <property type="entry name" value="Ribonuclease H-like"/>
    <property type="match status" value="1"/>
</dbReference>
<evidence type="ECO:0000256" key="2">
    <source>
        <dbReference type="SAM" id="Phobius"/>
    </source>
</evidence>
<sequence>MVQIVARPLKEAQELASDHFSRNFPLYKRQAGPNQASPLNSDWVKNSPSYQGQRSGNGYPSAHQTGTRRSVNITPSSELENDENGLPELLQDLLTRSSTDLTPKEQTTIAALLNKYQDVFSTSPEHIGRTNKIKHSVDTGDCSSSKSTTQEITNFPKQIQASKSPIGKFLTGEPMGRVAIDILGPLPMSKNNNRCVLVLSDLFTKWTEAYPLPDQEAKTVAQALTNELISRFGTHLQLYSDQGQNFESKLLKEVCSLLQIEKSRATIMRPQAKGSVERFNRTLVSMVKMYCQENQDCWDEFIPQLLMAYRSSKHASTSSGIMGLAILGIPLDAYVIFNTPKGRREMKKRSSCPVSREIADDAYNQFTNAIK</sequence>
<dbReference type="Proteomes" id="UP000507470">
    <property type="component" value="Unassembled WGS sequence"/>
</dbReference>
<dbReference type="AlphaFoldDB" id="A0A6J8C4F0"/>
<dbReference type="EMBL" id="CACVKT020004442">
    <property type="protein sequence ID" value="CAC5390019.1"/>
    <property type="molecule type" value="Genomic_DNA"/>
</dbReference>
<keyword evidence="2" id="KW-1133">Transmembrane helix</keyword>
<proteinExistence type="predicted"/>
<accession>A0A6J8C4F0</accession>
<feature type="transmembrane region" description="Helical" evidence="2">
    <location>
        <begin position="320"/>
        <end position="339"/>
    </location>
</feature>
<dbReference type="PROSITE" id="PS50994">
    <property type="entry name" value="INTEGRASE"/>
    <property type="match status" value="1"/>
</dbReference>
<dbReference type="GO" id="GO:0015074">
    <property type="term" value="P:DNA integration"/>
    <property type="evidence" value="ECO:0007669"/>
    <property type="project" value="InterPro"/>
</dbReference>
<dbReference type="PANTHER" id="PTHR37984:SF15">
    <property type="entry name" value="INTEGRASE CATALYTIC DOMAIN-CONTAINING PROTEIN"/>
    <property type="match status" value="1"/>
</dbReference>
<keyword evidence="2" id="KW-0812">Transmembrane</keyword>
<dbReference type="InterPro" id="IPR012337">
    <property type="entry name" value="RNaseH-like_sf"/>
</dbReference>
<dbReference type="InterPro" id="IPR050951">
    <property type="entry name" value="Retrovirus_Pol_polyprotein"/>
</dbReference>
<dbReference type="InterPro" id="IPR036397">
    <property type="entry name" value="RNaseH_sf"/>
</dbReference>
<protein>
    <recommendedName>
        <fullName evidence="3">Integrase catalytic domain-containing protein</fullName>
    </recommendedName>
</protein>
<gene>
    <name evidence="4" type="ORF">MCOR_25145</name>
</gene>